<protein>
    <submittedName>
        <fullName evidence="1">Uncharacterized protein</fullName>
    </submittedName>
</protein>
<dbReference type="EMBL" id="JARXVH010000035">
    <property type="protein sequence ID" value="MDH6222523.1"/>
    <property type="molecule type" value="Genomic_DNA"/>
</dbReference>
<evidence type="ECO:0000313" key="2">
    <source>
        <dbReference type="Proteomes" id="UP001160499"/>
    </source>
</evidence>
<dbReference type="PROSITE" id="PS51257">
    <property type="entry name" value="PROKAR_LIPOPROTEIN"/>
    <property type="match status" value="1"/>
</dbReference>
<comment type="caution">
    <text evidence="1">The sequence shown here is derived from an EMBL/GenBank/DDBJ whole genome shotgun (WGS) entry which is preliminary data.</text>
</comment>
<reference evidence="1 2" key="1">
    <citation type="submission" date="2023-04" db="EMBL/GenBank/DDBJ databases">
        <title>Forest soil microbial communities from Buena Vista Peninsula, Colon Province, Panama.</title>
        <authorList>
            <person name="Bouskill N."/>
        </authorList>
    </citation>
    <scope>NUCLEOTIDE SEQUENCE [LARGE SCALE GENOMIC DNA]</scope>
    <source>
        <strain evidence="1 2">GGS1</strain>
    </source>
</reference>
<keyword evidence="2" id="KW-1185">Reference proteome</keyword>
<gene>
    <name evidence="1" type="ORF">M2283_009874</name>
</gene>
<name>A0ABT6M1Y3_9ACTN</name>
<dbReference type="Proteomes" id="UP001160499">
    <property type="component" value="Unassembled WGS sequence"/>
</dbReference>
<evidence type="ECO:0000313" key="1">
    <source>
        <dbReference type="EMBL" id="MDH6222523.1"/>
    </source>
</evidence>
<organism evidence="1 2">
    <name type="scientific">Streptomyces pseudovenezuelae</name>
    <dbReference type="NCBI Taxonomy" id="67350"/>
    <lineage>
        <taxon>Bacteria</taxon>
        <taxon>Bacillati</taxon>
        <taxon>Actinomycetota</taxon>
        <taxon>Actinomycetes</taxon>
        <taxon>Kitasatosporales</taxon>
        <taxon>Streptomycetaceae</taxon>
        <taxon>Streptomyces</taxon>
        <taxon>Streptomyces aurantiacus group</taxon>
    </lineage>
</organism>
<accession>A0ABT6M1Y3</accession>
<proteinExistence type="predicted"/>
<sequence>MKQIGTALLSNPAVSASCNYTSRHVGHCRE</sequence>